<dbReference type="SUPFAM" id="SSF52096">
    <property type="entry name" value="ClpP/crotonase"/>
    <property type="match status" value="1"/>
</dbReference>
<proteinExistence type="predicted"/>
<sequence>MRSIVFLAALAAQASRVLSAPSTACAQVGAALARNGTTDLAGSTKIDVDTAHACLTSVPLDTEGAASQLSGLKTLLNFHSDLVYLSKPPAGWLYNRVDLLASLEAMSANVYSGGYENEYALQLDIYNLMTSAYDFHLIYILDILNVFRWFRNAFLVSVSTDGSKLPNHVFHSSNVETWLNECAAFNPWDHDADANYNAAFFNVPATGNRQTGLGASFSQYLYRFPGSQTVLTFANGTSKTINSYATLTDGLDFTNVTHGKSFFNKFCSGPAPSSSAVASRLPSSTPFASLSIAPASSEPAIASVTFAASSAVTTNNIYTPLASSASLPPIPSFYPQPAVLAPDYSIASYFPEEQKDLAVATIPTFAPASGKYIFQNKFRTFLATAKALGKTRLILDLRANGGGSVANGFSLFKMLFPSKVPFGASNLAAWPLLDALGQVASEPDIHGLLSKASYEEDLTVTNDDYDWWEDFYGPVQHHGGDFTNVRRYNFSSPNNILGPPIYGYINDTNPQLQTFEWENVVVLSDGFCGSTCAVFAELLKTQAGIKFVTVGGRKQNGPMQAVGGSKGSNDQQLQTLVDLTQTTYEEADKEQRALFEPYLKDGLQVSAQQVLNRRSSLNPVGNVNFQNSLRKGDDTYTPLQFVYEASDCRFFYTAEMIFSQQLVWQQTYNLRWGNATCVPGSSNQPSATSGFDTSYINASPPDTAKNFFGADITWSYPGALKGGLSNSSSASPSSMPSSGAPSAPAPSATGSTGGAASIAGAGSGVVYLAAAVAGLLSF</sequence>
<dbReference type="PANTHER" id="PTHR37049:SF4">
    <property type="entry name" value="RHODANESE DOMAIN-CONTAINING PROTEIN"/>
    <property type="match status" value="1"/>
</dbReference>
<reference evidence="4 5" key="1">
    <citation type="submission" date="2023-08" db="EMBL/GenBank/DDBJ databases">
        <title>Black Yeasts Isolated from many extreme environments.</title>
        <authorList>
            <person name="Coleine C."/>
            <person name="Stajich J.E."/>
            <person name="Selbmann L."/>
        </authorList>
    </citation>
    <scope>NUCLEOTIDE SEQUENCE [LARGE SCALE GENOMIC DNA]</scope>
    <source>
        <strain evidence="4 5">CCFEE 5935</strain>
    </source>
</reference>
<evidence type="ECO:0000256" key="2">
    <source>
        <dbReference type="SAM" id="SignalP"/>
    </source>
</evidence>
<keyword evidence="5" id="KW-1185">Reference proteome</keyword>
<dbReference type="RefSeq" id="XP_064659144.1">
    <property type="nucleotide sequence ID" value="XM_064803019.1"/>
</dbReference>
<dbReference type="InterPro" id="IPR056186">
    <property type="entry name" value="PDZ_CPAF-rel"/>
</dbReference>
<feature type="signal peptide" evidence="2">
    <location>
        <begin position="1"/>
        <end position="19"/>
    </location>
</feature>
<dbReference type="Pfam" id="PF23658">
    <property type="entry name" value="PDZ_CPAF_rel"/>
    <property type="match status" value="1"/>
</dbReference>
<dbReference type="Gene3D" id="3.90.226.10">
    <property type="entry name" value="2-enoyl-CoA Hydratase, Chain A, domain 1"/>
    <property type="match status" value="1"/>
</dbReference>
<accession>A0AAV9P9V8</accession>
<dbReference type="PANTHER" id="PTHR37049">
    <property type="entry name" value="PEPTIDASE S41 FAMILY PROTEIN"/>
    <property type="match status" value="1"/>
</dbReference>
<keyword evidence="2" id="KW-0732">Signal</keyword>
<evidence type="ECO:0000313" key="4">
    <source>
        <dbReference type="EMBL" id="KAK5169798.1"/>
    </source>
</evidence>
<comment type="caution">
    <text evidence="4">The sequence shown here is derived from an EMBL/GenBank/DDBJ whole genome shotgun (WGS) entry which is preliminary data.</text>
</comment>
<gene>
    <name evidence="4" type="ORF">LTR77_005776</name>
</gene>
<evidence type="ECO:0000256" key="1">
    <source>
        <dbReference type="SAM" id="MobiDB-lite"/>
    </source>
</evidence>
<dbReference type="InterPro" id="IPR029045">
    <property type="entry name" value="ClpP/crotonase-like_dom_sf"/>
</dbReference>
<dbReference type="EMBL" id="JAVRRT010000008">
    <property type="protein sequence ID" value="KAK5169798.1"/>
    <property type="molecule type" value="Genomic_DNA"/>
</dbReference>
<evidence type="ECO:0000313" key="5">
    <source>
        <dbReference type="Proteomes" id="UP001337655"/>
    </source>
</evidence>
<feature type="chain" id="PRO_5043787920" description="CPAF-like PDZ domain-containing protein" evidence="2">
    <location>
        <begin position="20"/>
        <end position="778"/>
    </location>
</feature>
<dbReference type="Proteomes" id="UP001337655">
    <property type="component" value="Unassembled WGS sequence"/>
</dbReference>
<protein>
    <recommendedName>
        <fullName evidence="3">CPAF-like PDZ domain-containing protein</fullName>
    </recommendedName>
</protein>
<dbReference type="AlphaFoldDB" id="A0AAV9P9V8"/>
<name>A0AAV9P9V8_9PEZI</name>
<feature type="domain" description="CPAF-like PDZ" evidence="3">
    <location>
        <begin position="174"/>
        <end position="249"/>
    </location>
</feature>
<dbReference type="InterPro" id="IPR052766">
    <property type="entry name" value="S41A_metabolite_peptidase"/>
</dbReference>
<evidence type="ECO:0000259" key="3">
    <source>
        <dbReference type="Pfam" id="PF23658"/>
    </source>
</evidence>
<dbReference type="GeneID" id="89927117"/>
<feature type="region of interest" description="Disordered" evidence="1">
    <location>
        <begin position="727"/>
        <end position="754"/>
    </location>
</feature>
<organism evidence="4 5">
    <name type="scientific">Saxophila tyrrhenica</name>
    <dbReference type="NCBI Taxonomy" id="1690608"/>
    <lineage>
        <taxon>Eukaryota</taxon>
        <taxon>Fungi</taxon>
        <taxon>Dikarya</taxon>
        <taxon>Ascomycota</taxon>
        <taxon>Pezizomycotina</taxon>
        <taxon>Dothideomycetes</taxon>
        <taxon>Dothideomycetidae</taxon>
        <taxon>Mycosphaerellales</taxon>
        <taxon>Extremaceae</taxon>
        <taxon>Saxophila</taxon>
    </lineage>
</organism>